<feature type="domain" description="ABC transporter" evidence="3">
    <location>
        <begin position="304"/>
        <end position="349"/>
    </location>
</feature>
<dbReference type="GO" id="GO:0042626">
    <property type="term" value="F:ATPase-coupled transmembrane transporter activity"/>
    <property type="evidence" value="ECO:0007669"/>
    <property type="project" value="TreeGrafter"/>
</dbReference>
<dbReference type="PANTHER" id="PTHR24221:SF651">
    <property type="entry name" value="HEAVY METAL TOLERANCE PROTEIN"/>
    <property type="match status" value="1"/>
</dbReference>
<dbReference type="GO" id="GO:0016887">
    <property type="term" value="F:ATP hydrolysis activity"/>
    <property type="evidence" value="ECO:0007669"/>
    <property type="project" value="InterPro"/>
</dbReference>
<dbReference type="InterPro" id="IPR027417">
    <property type="entry name" value="P-loop_NTPase"/>
</dbReference>
<keyword evidence="1" id="KW-0812">Transmembrane</keyword>
<proteinExistence type="predicted"/>
<dbReference type="Pfam" id="PF00005">
    <property type="entry name" value="ABC_tran"/>
    <property type="match status" value="1"/>
</dbReference>
<keyword evidence="1" id="KW-0472">Membrane</keyword>
<organism evidence="4 5">
    <name type="scientific">Setomelanomma holmii</name>
    <dbReference type="NCBI Taxonomy" id="210430"/>
    <lineage>
        <taxon>Eukaryota</taxon>
        <taxon>Fungi</taxon>
        <taxon>Dikarya</taxon>
        <taxon>Ascomycota</taxon>
        <taxon>Pezizomycotina</taxon>
        <taxon>Dothideomycetes</taxon>
        <taxon>Pleosporomycetidae</taxon>
        <taxon>Pleosporales</taxon>
        <taxon>Pleosporineae</taxon>
        <taxon>Phaeosphaeriaceae</taxon>
        <taxon>Setomelanomma</taxon>
    </lineage>
</organism>
<sequence>MIKRVLWLFLVTFTVRSVAATSFNAIIVEPTPTSPRGKPLPGTDPTDPTRNFVRKAIRDGNTQTQKRVFGWLSLATALTFVGNSALVIVHSLVLKEHWWAGKSVMVYLVGSFSVYCLFLVSLLDSKPSPTVAHLATWIAAIALEVVLIALSFEIYTHAYNKPAAGRRNTRLRFHMTDWEAAEVAIDLFRIVLLLALIAFYVFFVILPQRQRLSGQAGSSSETTSLLVAAIAMATRKLAAQAARMARLITFITNTNTSRLHRLPGADPRACLATAVLRVLLVVAQRVISEVYDACRAASIHDKIMTFPDKYETKVGERGLRLSGGEKQRVAIARTILKNPRIIMLDEATAALDTKTEQHIQEAFTKLAQGRTMLVIAHGLSTITHADQIL</sequence>
<dbReference type="AlphaFoldDB" id="A0A9P4GTH5"/>
<dbReference type="EMBL" id="ML978491">
    <property type="protein sequence ID" value="KAF2022648.1"/>
    <property type="molecule type" value="Genomic_DNA"/>
</dbReference>
<feature type="transmembrane region" description="Helical" evidence="1">
    <location>
        <begin position="68"/>
        <end position="92"/>
    </location>
</feature>
<dbReference type="GO" id="GO:0005774">
    <property type="term" value="C:vacuolar membrane"/>
    <property type="evidence" value="ECO:0007669"/>
    <property type="project" value="TreeGrafter"/>
</dbReference>
<dbReference type="PANTHER" id="PTHR24221">
    <property type="entry name" value="ATP-BINDING CASSETTE SUB-FAMILY B"/>
    <property type="match status" value="1"/>
</dbReference>
<keyword evidence="5" id="KW-1185">Reference proteome</keyword>
<keyword evidence="2" id="KW-0732">Signal</keyword>
<evidence type="ECO:0000313" key="4">
    <source>
        <dbReference type="EMBL" id="KAF2022648.1"/>
    </source>
</evidence>
<feature type="chain" id="PRO_5040150570" description="ABC transporter domain-containing protein" evidence="2">
    <location>
        <begin position="21"/>
        <end position="389"/>
    </location>
</feature>
<accession>A0A9P4GTH5</accession>
<dbReference type="InterPro" id="IPR039421">
    <property type="entry name" value="Type_1_exporter"/>
</dbReference>
<feature type="transmembrane region" description="Helical" evidence="1">
    <location>
        <begin position="180"/>
        <end position="206"/>
    </location>
</feature>
<feature type="transmembrane region" description="Helical" evidence="1">
    <location>
        <begin position="104"/>
        <end position="123"/>
    </location>
</feature>
<dbReference type="InterPro" id="IPR003439">
    <property type="entry name" value="ABC_transporter-like_ATP-bd"/>
</dbReference>
<dbReference type="OrthoDB" id="6500128at2759"/>
<feature type="transmembrane region" description="Helical" evidence="1">
    <location>
        <begin position="135"/>
        <end position="159"/>
    </location>
</feature>
<name>A0A9P4GTH5_9PLEO</name>
<reference evidence="4" key="1">
    <citation type="journal article" date="2020" name="Stud. Mycol.">
        <title>101 Dothideomycetes genomes: a test case for predicting lifestyles and emergence of pathogens.</title>
        <authorList>
            <person name="Haridas S."/>
            <person name="Albert R."/>
            <person name="Binder M."/>
            <person name="Bloem J."/>
            <person name="Labutti K."/>
            <person name="Salamov A."/>
            <person name="Andreopoulos B."/>
            <person name="Baker S."/>
            <person name="Barry K."/>
            <person name="Bills G."/>
            <person name="Bluhm B."/>
            <person name="Cannon C."/>
            <person name="Castanera R."/>
            <person name="Culley D."/>
            <person name="Daum C."/>
            <person name="Ezra D."/>
            <person name="Gonzalez J."/>
            <person name="Henrissat B."/>
            <person name="Kuo A."/>
            <person name="Liang C."/>
            <person name="Lipzen A."/>
            <person name="Lutzoni F."/>
            <person name="Magnuson J."/>
            <person name="Mondo S."/>
            <person name="Nolan M."/>
            <person name="Ohm R."/>
            <person name="Pangilinan J."/>
            <person name="Park H.-J."/>
            <person name="Ramirez L."/>
            <person name="Alfaro M."/>
            <person name="Sun H."/>
            <person name="Tritt A."/>
            <person name="Yoshinaga Y."/>
            <person name="Zwiers L.-H."/>
            <person name="Turgeon B."/>
            <person name="Goodwin S."/>
            <person name="Spatafora J."/>
            <person name="Crous P."/>
            <person name="Grigoriev I."/>
        </authorList>
    </citation>
    <scope>NUCLEOTIDE SEQUENCE</scope>
    <source>
        <strain evidence="4">CBS 110217</strain>
    </source>
</reference>
<feature type="signal peptide" evidence="2">
    <location>
        <begin position="1"/>
        <end position="20"/>
    </location>
</feature>
<dbReference type="GO" id="GO:0005524">
    <property type="term" value="F:ATP binding"/>
    <property type="evidence" value="ECO:0007669"/>
    <property type="project" value="InterPro"/>
</dbReference>
<evidence type="ECO:0000256" key="1">
    <source>
        <dbReference type="SAM" id="Phobius"/>
    </source>
</evidence>
<comment type="caution">
    <text evidence="4">The sequence shown here is derived from an EMBL/GenBank/DDBJ whole genome shotgun (WGS) entry which is preliminary data.</text>
</comment>
<evidence type="ECO:0000259" key="3">
    <source>
        <dbReference type="Pfam" id="PF00005"/>
    </source>
</evidence>
<dbReference type="SUPFAM" id="SSF52540">
    <property type="entry name" value="P-loop containing nucleoside triphosphate hydrolases"/>
    <property type="match status" value="1"/>
</dbReference>
<dbReference type="PROSITE" id="PS00211">
    <property type="entry name" value="ABC_TRANSPORTER_1"/>
    <property type="match status" value="1"/>
</dbReference>
<dbReference type="Gene3D" id="3.40.50.300">
    <property type="entry name" value="P-loop containing nucleotide triphosphate hydrolases"/>
    <property type="match status" value="1"/>
</dbReference>
<evidence type="ECO:0000313" key="5">
    <source>
        <dbReference type="Proteomes" id="UP000799777"/>
    </source>
</evidence>
<evidence type="ECO:0000256" key="2">
    <source>
        <dbReference type="SAM" id="SignalP"/>
    </source>
</evidence>
<feature type="non-terminal residue" evidence="4">
    <location>
        <position position="389"/>
    </location>
</feature>
<dbReference type="Proteomes" id="UP000799777">
    <property type="component" value="Unassembled WGS sequence"/>
</dbReference>
<protein>
    <recommendedName>
        <fullName evidence="3">ABC transporter domain-containing protein</fullName>
    </recommendedName>
</protein>
<keyword evidence="1" id="KW-1133">Transmembrane helix</keyword>
<gene>
    <name evidence="4" type="ORF">EK21DRAFT_95546</name>
</gene>
<dbReference type="InterPro" id="IPR017871">
    <property type="entry name" value="ABC_transporter-like_CS"/>
</dbReference>